<dbReference type="AlphaFoldDB" id="A0A2B4RZQ4"/>
<feature type="compositionally biased region" description="Polar residues" evidence="1">
    <location>
        <begin position="278"/>
        <end position="313"/>
    </location>
</feature>
<reference evidence="3" key="1">
    <citation type="journal article" date="2017" name="bioRxiv">
        <title>Comparative analysis of the genomes of Stylophora pistillata and Acropora digitifera provides evidence for extensive differences between species of corals.</title>
        <authorList>
            <person name="Voolstra C.R."/>
            <person name="Li Y."/>
            <person name="Liew Y.J."/>
            <person name="Baumgarten S."/>
            <person name="Zoccola D."/>
            <person name="Flot J.-F."/>
            <person name="Tambutte S."/>
            <person name="Allemand D."/>
            <person name="Aranda M."/>
        </authorList>
    </citation>
    <scope>NUCLEOTIDE SEQUENCE [LARGE SCALE GENOMIC DNA]</scope>
</reference>
<proteinExistence type="predicted"/>
<feature type="compositionally biased region" description="Basic residues" evidence="1">
    <location>
        <begin position="316"/>
        <end position="331"/>
    </location>
</feature>
<sequence length="479" mass="54345">MPVYDLFHIGCARVAQFNGVPIENFPQFVGDWKALVNKVDERSAKVGLDVSAKCFDVVEFYPSITEDLLRRALDFASNYMNIPPDDRQIVLLDKSHDIIPPGLTVKLTPLVGSANLLDNWNDATKECSNGLIDLLVKSHKAKRVTLRNQIESKENTLIDKLSTSQLQVLKHWLQLQNENTHRFLTSRKQEKLHQNIALQKSKVSKHKTPSLPIPTCNDYRPQDAYSFTSPSSASTSHNRPGPKKAQLNRKKCTPLMHGNHQVKRRTHTGRLHNVHHTPPNSAFSQINNTTGRDNQGNNPVIASGQFTPVNSIHSPDHKHHRRTHRGRRNTKPRANYNNFENAINLSDRTLSEHELRILSKGLKFVPTPTNANKTELVTDIKQWGHRMRIREYFGNDDNSNTELDDDHTYKKPLNWTPSPGRDLALDCYLNGVERAILQHAPHNAQRSNITRLEREAIKSLKRDSGIVIFQADKGAAVVV</sequence>
<feature type="compositionally biased region" description="Low complexity" evidence="1">
    <location>
        <begin position="226"/>
        <end position="236"/>
    </location>
</feature>
<organism evidence="2 3">
    <name type="scientific">Stylophora pistillata</name>
    <name type="common">Smooth cauliflower coral</name>
    <dbReference type="NCBI Taxonomy" id="50429"/>
    <lineage>
        <taxon>Eukaryota</taxon>
        <taxon>Metazoa</taxon>
        <taxon>Cnidaria</taxon>
        <taxon>Anthozoa</taxon>
        <taxon>Hexacorallia</taxon>
        <taxon>Scleractinia</taxon>
        <taxon>Astrocoeniina</taxon>
        <taxon>Pocilloporidae</taxon>
        <taxon>Stylophora</taxon>
    </lineage>
</organism>
<evidence type="ECO:0000256" key="1">
    <source>
        <dbReference type="SAM" id="MobiDB-lite"/>
    </source>
</evidence>
<keyword evidence="3" id="KW-1185">Reference proteome</keyword>
<feature type="region of interest" description="Disordered" evidence="1">
    <location>
        <begin position="199"/>
        <end position="247"/>
    </location>
</feature>
<accession>A0A2B4RZQ4</accession>
<dbReference type="Proteomes" id="UP000225706">
    <property type="component" value="Unassembled WGS sequence"/>
</dbReference>
<protein>
    <submittedName>
        <fullName evidence="2">Uncharacterized protein</fullName>
    </submittedName>
</protein>
<evidence type="ECO:0000313" key="3">
    <source>
        <dbReference type="Proteomes" id="UP000225706"/>
    </source>
</evidence>
<feature type="region of interest" description="Disordered" evidence="1">
    <location>
        <begin position="271"/>
        <end position="334"/>
    </location>
</feature>
<evidence type="ECO:0000313" key="2">
    <source>
        <dbReference type="EMBL" id="PFX21722.1"/>
    </source>
</evidence>
<comment type="caution">
    <text evidence="2">The sequence shown here is derived from an EMBL/GenBank/DDBJ whole genome shotgun (WGS) entry which is preliminary data.</text>
</comment>
<gene>
    <name evidence="2" type="ORF">AWC38_SpisGene13768</name>
</gene>
<dbReference type="EMBL" id="LSMT01000265">
    <property type="protein sequence ID" value="PFX21722.1"/>
    <property type="molecule type" value="Genomic_DNA"/>
</dbReference>
<name>A0A2B4RZQ4_STYPI</name>